<dbReference type="InterPro" id="IPR043128">
    <property type="entry name" value="Rev_trsase/Diguanyl_cyclase"/>
</dbReference>
<protein>
    <submittedName>
        <fullName evidence="3">Retrovirus-related Pol polyprotein from transposon 412 family</fullName>
    </submittedName>
</protein>
<keyword evidence="4" id="KW-1185">Reference proteome</keyword>
<dbReference type="InterPro" id="IPR041577">
    <property type="entry name" value="RT_RNaseH_2"/>
</dbReference>
<evidence type="ECO:0000259" key="2">
    <source>
        <dbReference type="Pfam" id="PF17919"/>
    </source>
</evidence>
<dbReference type="PANTHER" id="PTHR37984:SF5">
    <property type="entry name" value="PROTEIN NYNRIN-LIKE"/>
    <property type="match status" value="1"/>
</dbReference>
<proteinExistence type="predicted"/>
<dbReference type="SUPFAM" id="SSF56672">
    <property type="entry name" value="DNA/RNA polymerases"/>
    <property type="match status" value="1"/>
</dbReference>
<evidence type="ECO:0000256" key="1">
    <source>
        <dbReference type="ARBA" id="ARBA00023268"/>
    </source>
</evidence>
<sequence length="172" mass="19454">MVVKSDFGQSHTPDLQELFDTINKYHLKLNPDKCSFGVKAVKFLGFLLSHRGIEANLERCAAVINMRSPQNVKEVQQLTGRIISLSRFVARIADKAIPFFQCLKKNEKFRWTEECEKAFCCLKESLGSPPVLSKPIEGYPLLLYAAVSDQAMSTTLVQDITDKDPKTHLFCK</sequence>
<organism evidence="3 4">
    <name type="scientific">Cajanus cajan</name>
    <name type="common">Pigeon pea</name>
    <name type="synonym">Cajanus indicus</name>
    <dbReference type="NCBI Taxonomy" id="3821"/>
    <lineage>
        <taxon>Eukaryota</taxon>
        <taxon>Viridiplantae</taxon>
        <taxon>Streptophyta</taxon>
        <taxon>Embryophyta</taxon>
        <taxon>Tracheophyta</taxon>
        <taxon>Spermatophyta</taxon>
        <taxon>Magnoliopsida</taxon>
        <taxon>eudicotyledons</taxon>
        <taxon>Gunneridae</taxon>
        <taxon>Pentapetalae</taxon>
        <taxon>rosids</taxon>
        <taxon>fabids</taxon>
        <taxon>Fabales</taxon>
        <taxon>Fabaceae</taxon>
        <taxon>Papilionoideae</taxon>
        <taxon>50 kb inversion clade</taxon>
        <taxon>NPAAA clade</taxon>
        <taxon>indigoferoid/millettioid clade</taxon>
        <taxon>Phaseoleae</taxon>
        <taxon>Cajanus</taxon>
    </lineage>
</organism>
<gene>
    <name evidence="3" type="ORF">KK1_003236</name>
</gene>
<dbReference type="GO" id="GO:0003824">
    <property type="term" value="F:catalytic activity"/>
    <property type="evidence" value="ECO:0007669"/>
    <property type="project" value="UniProtKB-KW"/>
</dbReference>
<feature type="domain" description="Reverse transcriptase/retrotransposon-derived protein RNase H-like" evidence="2">
    <location>
        <begin position="111"/>
        <end position="164"/>
    </location>
</feature>
<evidence type="ECO:0000313" key="3">
    <source>
        <dbReference type="EMBL" id="KYP56985.1"/>
    </source>
</evidence>
<dbReference type="PANTHER" id="PTHR37984">
    <property type="entry name" value="PROTEIN CBG26694"/>
    <property type="match status" value="1"/>
</dbReference>
<name>A0A151SQC3_CAJCA</name>
<dbReference type="Proteomes" id="UP000075243">
    <property type="component" value="Chromosome 11"/>
</dbReference>
<dbReference type="InterPro" id="IPR050951">
    <property type="entry name" value="Retrovirus_Pol_polyprotein"/>
</dbReference>
<dbReference type="Gene3D" id="3.30.70.270">
    <property type="match status" value="2"/>
</dbReference>
<dbReference type="Pfam" id="PF17919">
    <property type="entry name" value="RT_RNaseH_2"/>
    <property type="match status" value="1"/>
</dbReference>
<dbReference type="EMBL" id="CM003613">
    <property type="protein sequence ID" value="KYP56985.1"/>
    <property type="molecule type" value="Genomic_DNA"/>
</dbReference>
<keyword evidence="1" id="KW-0511">Multifunctional enzyme</keyword>
<accession>A0A151SQC3</accession>
<reference evidence="3 4" key="1">
    <citation type="journal article" date="2012" name="Nat. Biotechnol.">
        <title>Draft genome sequence of pigeonpea (Cajanus cajan), an orphan legume crop of resource-poor farmers.</title>
        <authorList>
            <person name="Varshney R.K."/>
            <person name="Chen W."/>
            <person name="Li Y."/>
            <person name="Bharti A.K."/>
            <person name="Saxena R.K."/>
            <person name="Schlueter J.A."/>
            <person name="Donoghue M.T."/>
            <person name="Azam S."/>
            <person name="Fan G."/>
            <person name="Whaley A.M."/>
            <person name="Farmer A.D."/>
            <person name="Sheridan J."/>
            <person name="Iwata A."/>
            <person name="Tuteja R."/>
            <person name="Penmetsa R.V."/>
            <person name="Wu W."/>
            <person name="Upadhyaya H.D."/>
            <person name="Yang S.P."/>
            <person name="Shah T."/>
            <person name="Saxena K.B."/>
            <person name="Michael T."/>
            <person name="McCombie W.R."/>
            <person name="Yang B."/>
            <person name="Zhang G."/>
            <person name="Yang H."/>
            <person name="Wang J."/>
            <person name="Spillane C."/>
            <person name="Cook D.R."/>
            <person name="May G.D."/>
            <person name="Xu X."/>
            <person name="Jackson S.A."/>
        </authorList>
    </citation>
    <scope>NUCLEOTIDE SEQUENCE [LARGE SCALE GENOMIC DNA]</scope>
    <source>
        <strain evidence="4">cv. Asha</strain>
    </source>
</reference>
<evidence type="ECO:0000313" key="4">
    <source>
        <dbReference type="Proteomes" id="UP000075243"/>
    </source>
</evidence>
<dbReference type="AlphaFoldDB" id="A0A151SQC3"/>
<dbReference type="InterPro" id="IPR043502">
    <property type="entry name" value="DNA/RNA_pol_sf"/>
</dbReference>
<dbReference type="Gramene" id="C.cajan_03164.t">
    <property type="protein sequence ID" value="C.cajan_03164.t.cds1"/>
    <property type="gene ID" value="C.cajan_03164"/>
</dbReference>